<dbReference type="Proteomes" id="UP000315112">
    <property type="component" value="Unassembled WGS sequence"/>
</dbReference>
<keyword evidence="1" id="KW-0812">Transmembrane</keyword>
<evidence type="ECO:0008006" key="6">
    <source>
        <dbReference type="Google" id="ProtNLM"/>
    </source>
</evidence>
<keyword evidence="1" id="KW-0472">Membrane</keyword>
<feature type="transmembrane region" description="Helical" evidence="1">
    <location>
        <begin position="274"/>
        <end position="294"/>
    </location>
</feature>
<reference evidence="3" key="2">
    <citation type="submission" date="2019-07" db="EMBL/GenBank/DDBJ databases">
        <authorList>
            <person name="Whitman W."/>
            <person name="Huntemann M."/>
            <person name="Clum A."/>
            <person name="Pillay M."/>
            <person name="Palaniappan K."/>
            <person name="Varghese N."/>
            <person name="Mikhailova N."/>
            <person name="Stamatis D."/>
            <person name="Reddy T."/>
            <person name="Daum C."/>
            <person name="Shapiro N."/>
            <person name="Ivanova N."/>
            <person name="Kyrpides N."/>
            <person name="Woyke T."/>
        </authorList>
    </citation>
    <scope>NUCLEOTIDE SEQUENCE</scope>
    <source>
        <strain evidence="3">CGMCC 1.10685</strain>
    </source>
</reference>
<dbReference type="RefSeq" id="WP_145880014.1">
    <property type="nucleotide sequence ID" value="NZ_CP046904.1"/>
</dbReference>
<feature type="transmembrane region" description="Helical" evidence="1">
    <location>
        <begin position="314"/>
        <end position="334"/>
    </location>
</feature>
<dbReference type="EMBL" id="VLKW01000011">
    <property type="protein sequence ID" value="TWI43748.1"/>
    <property type="molecule type" value="Genomic_DNA"/>
</dbReference>
<feature type="transmembrane region" description="Helical" evidence="1">
    <location>
        <begin position="246"/>
        <end position="262"/>
    </location>
</feature>
<feature type="transmembrane region" description="Helical" evidence="1">
    <location>
        <begin position="346"/>
        <end position="363"/>
    </location>
</feature>
<feature type="transmembrane region" description="Helical" evidence="1">
    <location>
        <begin position="67"/>
        <end position="86"/>
    </location>
</feature>
<proteinExistence type="predicted"/>
<evidence type="ECO:0000313" key="3">
    <source>
        <dbReference type="EMBL" id="TWI43748.1"/>
    </source>
</evidence>
<evidence type="ECO:0000313" key="2">
    <source>
        <dbReference type="EMBL" id="QGZ42593.1"/>
    </source>
</evidence>
<dbReference type="OrthoDB" id="8699816at2"/>
<dbReference type="EMBL" id="CP046904">
    <property type="protein sequence ID" value="QGZ42593.1"/>
    <property type="molecule type" value="Genomic_DNA"/>
</dbReference>
<sequence length="411" mass="45080">MHTTPISRLSKATLLTALLFCAMLGAYMAFGHQLIGALYAGELAPALRGVFGGAHPLEFYLQKTDRFVAAWGMVILAGCCTLLVQLGRLRQPAATVTVLDWALGALYLAIGYAFLSLYGYEGDWYRLDQMLGWTGAPPFQHRVLFLWLAHVLLWAAPGTTILTAYLATQVVALALALIAVRLFATLFIRRDLAFTAQFLALAIWAPTVSYYTFYDVGIIAVYAAALYLLFHARFALYLAVFAVGTYNHEITLFLVVASLFGLRRRMPLPKLAALLAAQLVLYVLVRWSLFYFLPTHAAWEGGKLAKNVAMLLHTPARVVASLGPLLIWYAIALTGWSQASAMLRRVTIILPCLLLMTFVVGQLNEARQFDAFIPVTVALLCCRIQAMTARVIPNRASAAAAPLDGLPTPHA</sequence>
<gene>
    <name evidence="2" type="ORF">GO485_28535</name>
    <name evidence="3" type="ORF">IP92_04801</name>
</gene>
<keyword evidence="5" id="KW-1185">Reference proteome</keyword>
<dbReference type="Proteomes" id="UP000437862">
    <property type="component" value="Chromosome"/>
</dbReference>
<name>A0A562PH88_9BURK</name>
<keyword evidence="1" id="KW-1133">Transmembrane helix</keyword>
<organism evidence="3 4">
    <name type="scientific">Pseudoduganella flava</name>
    <dbReference type="NCBI Taxonomy" id="871742"/>
    <lineage>
        <taxon>Bacteria</taxon>
        <taxon>Pseudomonadati</taxon>
        <taxon>Pseudomonadota</taxon>
        <taxon>Betaproteobacteria</taxon>
        <taxon>Burkholderiales</taxon>
        <taxon>Oxalobacteraceae</taxon>
        <taxon>Telluria group</taxon>
        <taxon>Pseudoduganella</taxon>
    </lineage>
</organism>
<accession>A0A562PH88</accession>
<evidence type="ECO:0000313" key="5">
    <source>
        <dbReference type="Proteomes" id="UP000437862"/>
    </source>
</evidence>
<evidence type="ECO:0000256" key="1">
    <source>
        <dbReference type="SAM" id="Phobius"/>
    </source>
</evidence>
<protein>
    <recommendedName>
        <fullName evidence="6">DUF2029 domain-containing protein</fullName>
    </recommendedName>
</protein>
<feature type="transmembrane region" description="Helical" evidence="1">
    <location>
        <begin position="98"/>
        <end position="119"/>
    </location>
</feature>
<feature type="transmembrane region" description="Helical" evidence="1">
    <location>
        <begin position="164"/>
        <end position="188"/>
    </location>
</feature>
<reference evidence="3 4" key="1">
    <citation type="journal article" date="2015" name="Stand. Genomic Sci.">
        <title>Genomic Encyclopedia of Bacterial and Archaeal Type Strains, Phase III: the genomes of soil and plant-associated and newly described type strains.</title>
        <authorList>
            <person name="Whitman W.B."/>
            <person name="Woyke T."/>
            <person name="Klenk H.P."/>
            <person name="Zhou Y."/>
            <person name="Lilburn T.G."/>
            <person name="Beck B.J."/>
            <person name="De Vos P."/>
            <person name="Vandamme P."/>
            <person name="Eisen J.A."/>
            <person name="Garrity G."/>
            <person name="Hugenholtz P."/>
            <person name="Kyrpides N.C."/>
        </authorList>
    </citation>
    <scope>NUCLEOTIDE SEQUENCE [LARGE SCALE GENOMIC DNA]</scope>
    <source>
        <strain evidence="3 4">CGMCC 1.10685</strain>
    </source>
</reference>
<feature type="transmembrane region" description="Helical" evidence="1">
    <location>
        <begin position="139"/>
        <end position="157"/>
    </location>
</feature>
<evidence type="ECO:0000313" key="4">
    <source>
        <dbReference type="Proteomes" id="UP000315112"/>
    </source>
</evidence>
<dbReference type="AlphaFoldDB" id="A0A562PH88"/>
<reference evidence="2 5" key="3">
    <citation type="submission" date="2019-12" db="EMBL/GenBank/DDBJ databases">
        <title>Draft Genome Sequences of Six Type Strains of the Genus Massilia.</title>
        <authorList>
            <person name="Miess H."/>
            <person name="Frediansyah A."/>
            <person name="Goeker M."/>
            <person name="Gross H."/>
        </authorList>
    </citation>
    <scope>NUCLEOTIDE SEQUENCE [LARGE SCALE GENOMIC DNA]</scope>
    <source>
        <strain evidence="2 5">DSM 26639</strain>
    </source>
</reference>